<proteinExistence type="predicted"/>
<dbReference type="AlphaFoldDB" id="A0A9D1PC06"/>
<protein>
    <submittedName>
        <fullName evidence="1">Uncharacterized protein</fullName>
    </submittedName>
</protein>
<evidence type="ECO:0000313" key="2">
    <source>
        <dbReference type="Proteomes" id="UP000886814"/>
    </source>
</evidence>
<reference evidence="1" key="2">
    <citation type="submission" date="2021-04" db="EMBL/GenBank/DDBJ databases">
        <authorList>
            <person name="Gilroy R."/>
        </authorList>
    </citation>
    <scope>NUCLEOTIDE SEQUENCE</scope>
    <source>
        <strain evidence="1">CHK195-9823</strain>
    </source>
</reference>
<reference evidence="1" key="1">
    <citation type="journal article" date="2021" name="PeerJ">
        <title>Extensive microbial diversity within the chicken gut microbiome revealed by metagenomics and culture.</title>
        <authorList>
            <person name="Gilroy R."/>
            <person name="Ravi A."/>
            <person name="Getino M."/>
            <person name="Pursley I."/>
            <person name="Horton D.L."/>
            <person name="Alikhan N.F."/>
            <person name="Baker D."/>
            <person name="Gharbi K."/>
            <person name="Hall N."/>
            <person name="Watson M."/>
            <person name="Adriaenssens E.M."/>
            <person name="Foster-Nyarko E."/>
            <person name="Jarju S."/>
            <person name="Secka A."/>
            <person name="Antonio M."/>
            <person name="Oren A."/>
            <person name="Chaudhuri R.R."/>
            <person name="La Ragione R."/>
            <person name="Hildebrand F."/>
            <person name="Pallen M.J."/>
        </authorList>
    </citation>
    <scope>NUCLEOTIDE SEQUENCE</scope>
    <source>
        <strain evidence="1">CHK195-9823</strain>
    </source>
</reference>
<evidence type="ECO:0000313" key="1">
    <source>
        <dbReference type="EMBL" id="HIV38464.1"/>
    </source>
</evidence>
<organism evidence="1 2">
    <name type="scientific">Candidatus Blautia stercorigallinarum</name>
    <dbReference type="NCBI Taxonomy" id="2838501"/>
    <lineage>
        <taxon>Bacteria</taxon>
        <taxon>Bacillati</taxon>
        <taxon>Bacillota</taxon>
        <taxon>Clostridia</taxon>
        <taxon>Lachnospirales</taxon>
        <taxon>Lachnospiraceae</taxon>
        <taxon>Blautia</taxon>
    </lineage>
</organism>
<gene>
    <name evidence="1" type="ORF">H9747_05615</name>
</gene>
<dbReference type="Proteomes" id="UP000886814">
    <property type="component" value="Unassembled WGS sequence"/>
</dbReference>
<dbReference type="EMBL" id="DXIQ01000032">
    <property type="protein sequence ID" value="HIV38464.1"/>
    <property type="molecule type" value="Genomic_DNA"/>
</dbReference>
<comment type="caution">
    <text evidence="1">The sequence shown here is derived from an EMBL/GenBank/DDBJ whole genome shotgun (WGS) entry which is preliminary data.</text>
</comment>
<name>A0A9D1PC06_9FIRM</name>
<sequence>MGQTKNTVTAEIPAVNRNYKSTVFAMLFGDRERLLGRPGYYRVYPGGGS</sequence>
<accession>A0A9D1PC06</accession>